<gene>
    <name evidence="2" type="ORF">BJ554DRAFT_3223</name>
</gene>
<feature type="region of interest" description="Disordered" evidence="1">
    <location>
        <begin position="70"/>
        <end position="137"/>
    </location>
</feature>
<feature type="non-terminal residue" evidence="2">
    <location>
        <position position="1"/>
    </location>
</feature>
<protein>
    <submittedName>
        <fullName evidence="2">Uncharacterized protein</fullName>
    </submittedName>
</protein>
<evidence type="ECO:0000313" key="2">
    <source>
        <dbReference type="EMBL" id="KAG5456902.1"/>
    </source>
</evidence>
<evidence type="ECO:0000256" key="1">
    <source>
        <dbReference type="SAM" id="MobiDB-lite"/>
    </source>
</evidence>
<dbReference type="EMBL" id="JAEFCI010010969">
    <property type="protein sequence ID" value="KAG5456902.1"/>
    <property type="molecule type" value="Genomic_DNA"/>
</dbReference>
<organism evidence="2 3">
    <name type="scientific">Olpidium bornovanus</name>
    <dbReference type="NCBI Taxonomy" id="278681"/>
    <lineage>
        <taxon>Eukaryota</taxon>
        <taxon>Fungi</taxon>
        <taxon>Fungi incertae sedis</taxon>
        <taxon>Olpidiomycota</taxon>
        <taxon>Olpidiomycotina</taxon>
        <taxon>Olpidiomycetes</taxon>
        <taxon>Olpidiales</taxon>
        <taxon>Olpidiaceae</taxon>
        <taxon>Olpidium</taxon>
    </lineage>
</organism>
<proteinExistence type="predicted"/>
<dbReference type="AlphaFoldDB" id="A0A8H7ZPV2"/>
<accession>A0A8H7ZPV2</accession>
<keyword evidence="3" id="KW-1185">Reference proteome</keyword>
<comment type="caution">
    <text evidence="2">The sequence shown here is derived from an EMBL/GenBank/DDBJ whole genome shotgun (WGS) entry which is preliminary data.</text>
</comment>
<feature type="region of interest" description="Disordered" evidence="1">
    <location>
        <begin position="1"/>
        <end position="55"/>
    </location>
</feature>
<evidence type="ECO:0000313" key="3">
    <source>
        <dbReference type="Proteomes" id="UP000673691"/>
    </source>
</evidence>
<sequence length="137" mass="14916">RPVADRLRDRGVRLRPRARRGGRELQAGDRRRHQLPVRQPGSVRADIPPLRGHGAVRFRGGQAERRLRVRHHPVGNAATRDPVGGAHARGDRTLGSRGPQAARPPAVAMHRPDHGVPVQDSGTVLAARPGEEDPADD</sequence>
<feature type="compositionally biased region" description="Basic and acidic residues" evidence="1">
    <location>
        <begin position="1"/>
        <end position="12"/>
    </location>
</feature>
<dbReference type="Proteomes" id="UP000673691">
    <property type="component" value="Unassembled WGS sequence"/>
</dbReference>
<name>A0A8H7ZPV2_9FUNG</name>
<reference evidence="2 3" key="1">
    <citation type="journal article" name="Sci. Rep.">
        <title>Genome-scale phylogenetic analyses confirm Olpidium as the closest living zoosporic fungus to the non-flagellated, terrestrial fungi.</title>
        <authorList>
            <person name="Chang Y."/>
            <person name="Rochon D."/>
            <person name="Sekimoto S."/>
            <person name="Wang Y."/>
            <person name="Chovatia M."/>
            <person name="Sandor L."/>
            <person name="Salamov A."/>
            <person name="Grigoriev I.V."/>
            <person name="Stajich J.E."/>
            <person name="Spatafora J.W."/>
        </authorList>
    </citation>
    <scope>NUCLEOTIDE SEQUENCE [LARGE SCALE GENOMIC DNA]</scope>
    <source>
        <strain evidence="2">S191</strain>
    </source>
</reference>